<accession>A0A7Y9TGU5</accession>
<feature type="transmembrane region" description="Helical" evidence="13">
    <location>
        <begin position="29"/>
        <end position="48"/>
    </location>
</feature>
<dbReference type="InterPro" id="IPR036890">
    <property type="entry name" value="HATPase_C_sf"/>
</dbReference>
<dbReference type="Proteomes" id="UP000589520">
    <property type="component" value="Unassembled WGS sequence"/>
</dbReference>
<dbReference type="RefSeq" id="WP_179491620.1">
    <property type="nucleotide sequence ID" value="NZ_JACCCW010000002.1"/>
</dbReference>
<dbReference type="PROSITE" id="PS50109">
    <property type="entry name" value="HIS_KIN"/>
    <property type="match status" value="1"/>
</dbReference>
<feature type="transmembrane region" description="Helical" evidence="13">
    <location>
        <begin position="84"/>
        <end position="103"/>
    </location>
</feature>
<dbReference type="FunFam" id="3.30.565.10:FF:000006">
    <property type="entry name" value="Sensor histidine kinase WalK"/>
    <property type="match status" value="1"/>
</dbReference>
<dbReference type="GO" id="GO:0005524">
    <property type="term" value="F:ATP binding"/>
    <property type="evidence" value="ECO:0007669"/>
    <property type="project" value="UniProtKB-KW"/>
</dbReference>
<reference evidence="15 16" key="1">
    <citation type="submission" date="2020-07" db="EMBL/GenBank/DDBJ databases">
        <title>Genomic Encyclopedia of Type Strains, Phase IV (KMG-V): Genome sequencing to study the core and pangenomes of soil and plant-associated prokaryotes.</title>
        <authorList>
            <person name="Whitman W."/>
        </authorList>
    </citation>
    <scope>NUCLEOTIDE SEQUENCE [LARGE SCALE GENOMIC DNA]</scope>
    <source>
        <strain evidence="15 16">X4EP2</strain>
    </source>
</reference>
<feature type="transmembrane region" description="Helical" evidence="13">
    <location>
        <begin position="54"/>
        <end position="72"/>
    </location>
</feature>
<evidence type="ECO:0000256" key="8">
    <source>
        <dbReference type="ARBA" id="ARBA00022777"/>
    </source>
</evidence>
<gene>
    <name evidence="15" type="ORF">HDF17_002641</name>
</gene>
<protein>
    <recommendedName>
        <fullName evidence="3">histidine kinase</fullName>
        <ecNumber evidence="3">2.7.13.3</ecNumber>
    </recommendedName>
</protein>
<proteinExistence type="predicted"/>
<feature type="domain" description="Histidine kinase" evidence="14">
    <location>
        <begin position="285"/>
        <end position="507"/>
    </location>
</feature>
<evidence type="ECO:0000313" key="15">
    <source>
        <dbReference type="EMBL" id="NYF80321.1"/>
    </source>
</evidence>
<keyword evidence="9" id="KW-0067">ATP-binding</keyword>
<evidence type="ECO:0000256" key="3">
    <source>
        <dbReference type="ARBA" id="ARBA00012438"/>
    </source>
</evidence>
<dbReference type="InterPro" id="IPR005467">
    <property type="entry name" value="His_kinase_dom"/>
</dbReference>
<keyword evidence="7" id="KW-0547">Nucleotide-binding</keyword>
<dbReference type="InterPro" id="IPR052023">
    <property type="entry name" value="Histidine_kinase_KdpD"/>
</dbReference>
<dbReference type="InterPro" id="IPR004358">
    <property type="entry name" value="Sig_transdc_His_kin-like_C"/>
</dbReference>
<dbReference type="SUPFAM" id="SSF55874">
    <property type="entry name" value="ATPase domain of HSP90 chaperone/DNA topoisomerase II/histidine kinase"/>
    <property type="match status" value="1"/>
</dbReference>
<evidence type="ECO:0000259" key="14">
    <source>
        <dbReference type="PROSITE" id="PS50109"/>
    </source>
</evidence>
<comment type="subcellular location">
    <subcellularLocation>
        <location evidence="2">Membrane</location>
        <topology evidence="2">Multi-pass membrane protein</topology>
    </subcellularLocation>
</comment>
<evidence type="ECO:0000256" key="5">
    <source>
        <dbReference type="ARBA" id="ARBA00022679"/>
    </source>
</evidence>
<dbReference type="EMBL" id="JACCCW010000002">
    <property type="protein sequence ID" value="NYF80321.1"/>
    <property type="molecule type" value="Genomic_DNA"/>
</dbReference>
<dbReference type="InterPro" id="IPR036097">
    <property type="entry name" value="HisK_dim/P_sf"/>
</dbReference>
<evidence type="ECO:0000256" key="12">
    <source>
        <dbReference type="ARBA" id="ARBA00023136"/>
    </source>
</evidence>
<dbReference type="AlphaFoldDB" id="A0A7Y9TGU5"/>
<evidence type="ECO:0000256" key="7">
    <source>
        <dbReference type="ARBA" id="ARBA00022741"/>
    </source>
</evidence>
<evidence type="ECO:0000256" key="13">
    <source>
        <dbReference type="SAM" id="Phobius"/>
    </source>
</evidence>
<evidence type="ECO:0000256" key="9">
    <source>
        <dbReference type="ARBA" id="ARBA00022840"/>
    </source>
</evidence>
<dbReference type="Gene3D" id="1.20.120.620">
    <property type="entry name" value="Backbone structure of the membrane domain of e. Coli histidine kinase receptor kdpd"/>
    <property type="match status" value="1"/>
</dbReference>
<dbReference type="PRINTS" id="PR00344">
    <property type="entry name" value="BCTRLSENSOR"/>
</dbReference>
<keyword evidence="5 15" id="KW-0808">Transferase</keyword>
<evidence type="ECO:0000256" key="2">
    <source>
        <dbReference type="ARBA" id="ARBA00004141"/>
    </source>
</evidence>
<dbReference type="GO" id="GO:0005886">
    <property type="term" value="C:plasma membrane"/>
    <property type="evidence" value="ECO:0007669"/>
    <property type="project" value="TreeGrafter"/>
</dbReference>
<keyword evidence="4" id="KW-0597">Phosphoprotein</keyword>
<dbReference type="PANTHER" id="PTHR45569:SF1">
    <property type="entry name" value="SENSOR PROTEIN KDPD"/>
    <property type="match status" value="1"/>
</dbReference>
<evidence type="ECO:0000256" key="10">
    <source>
        <dbReference type="ARBA" id="ARBA00022989"/>
    </source>
</evidence>
<dbReference type="Pfam" id="PF13493">
    <property type="entry name" value="DUF4118"/>
    <property type="match status" value="1"/>
</dbReference>
<dbReference type="Pfam" id="PF02518">
    <property type="entry name" value="HATPase_c"/>
    <property type="match status" value="1"/>
</dbReference>
<dbReference type="CDD" id="cd00082">
    <property type="entry name" value="HisKA"/>
    <property type="match status" value="1"/>
</dbReference>
<keyword evidence="10 13" id="KW-1133">Transmembrane helix</keyword>
<keyword evidence="6 13" id="KW-0812">Transmembrane</keyword>
<dbReference type="InterPro" id="IPR003661">
    <property type="entry name" value="HisK_dim/P_dom"/>
</dbReference>
<sequence length="514" mass="56772">MSAVTKSILLASMTKPFVSLQDSLAGKRLLFVAQCAAGILITLLLTVSGLALHLNLSTAGLLYLLLIVYFAVRCGLWQASIISLLAVVCLNYFFAPPTFSFYIADPQNGIAIVIFEITALLVSRVSSREKTYAAEKDLQRRELEQLYAISRGALLLDLHESPERQMAELIMRQFDAKAVAIMNAKNDTLSTTGRWPFPLEPIAERVIRDLVLPDDMPPDLHQRTLVLAEEPIGALLVIGKISPLTMNSLSSLVALTLDRHRAFTSEGVAEAARQTEQLRTTVLDGLAHAFKTPLTIIRAASSGLLEIGHLDELQSQLTVLIDEQSMRLDELASRLLQTARIDGAKICLETETVSVPTLIQEVVQELHREWSERGEGRAVTPLINVVLHNQDLRIVADHDMIASTLKELLDNAAKYSRTGTPIRISASESSKELLISVHSQGPVIQLEDRERIFDRFYRCADHRYSAPGTGIGLSFARRVTEAHAGHIWVISDEQEGTTFNLSLPIHSQNGITIH</sequence>
<dbReference type="PANTHER" id="PTHR45569">
    <property type="entry name" value="SENSOR PROTEIN KDPD"/>
    <property type="match status" value="1"/>
</dbReference>
<dbReference type="SMART" id="SM00388">
    <property type="entry name" value="HisKA"/>
    <property type="match status" value="1"/>
</dbReference>
<dbReference type="InterPro" id="IPR003594">
    <property type="entry name" value="HATPase_dom"/>
</dbReference>
<dbReference type="Gene3D" id="3.30.565.10">
    <property type="entry name" value="Histidine kinase-like ATPase, C-terminal domain"/>
    <property type="match status" value="1"/>
</dbReference>
<dbReference type="InterPro" id="IPR038318">
    <property type="entry name" value="KdpD_sf"/>
</dbReference>
<dbReference type="GO" id="GO:0000155">
    <property type="term" value="F:phosphorelay sensor kinase activity"/>
    <property type="evidence" value="ECO:0007669"/>
    <property type="project" value="InterPro"/>
</dbReference>
<comment type="catalytic activity">
    <reaction evidence="1">
        <text>ATP + protein L-histidine = ADP + protein N-phospho-L-histidine.</text>
        <dbReference type="EC" id="2.7.13.3"/>
    </reaction>
</comment>
<evidence type="ECO:0000313" key="16">
    <source>
        <dbReference type="Proteomes" id="UP000589520"/>
    </source>
</evidence>
<evidence type="ECO:0000256" key="11">
    <source>
        <dbReference type="ARBA" id="ARBA00023012"/>
    </source>
</evidence>
<comment type="caution">
    <text evidence="15">The sequence shown here is derived from an EMBL/GenBank/DDBJ whole genome shotgun (WGS) entry which is preliminary data.</text>
</comment>
<evidence type="ECO:0000256" key="1">
    <source>
        <dbReference type="ARBA" id="ARBA00000085"/>
    </source>
</evidence>
<keyword evidence="8 15" id="KW-0418">Kinase</keyword>
<dbReference type="Pfam" id="PF00512">
    <property type="entry name" value="HisKA"/>
    <property type="match status" value="1"/>
</dbReference>
<evidence type="ECO:0000256" key="6">
    <source>
        <dbReference type="ARBA" id="ARBA00022692"/>
    </source>
</evidence>
<dbReference type="SUPFAM" id="SSF47384">
    <property type="entry name" value="Homodimeric domain of signal transducing histidine kinase"/>
    <property type="match status" value="1"/>
</dbReference>
<name>A0A7Y9TGU5_9BACT</name>
<dbReference type="SMART" id="SM00387">
    <property type="entry name" value="HATPase_c"/>
    <property type="match status" value="1"/>
</dbReference>
<dbReference type="EC" id="2.7.13.3" evidence="3"/>
<keyword evidence="16" id="KW-1185">Reference proteome</keyword>
<keyword evidence="11" id="KW-0902">Two-component regulatory system</keyword>
<dbReference type="InterPro" id="IPR025201">
    <property type="entry name" value="KdpD_TM"/>
</dbReference>
<organism evidence="15 16">
    <name type="scientific">Granulicella arctica</name>
    <dbReference type="NCBI Taxonomy" id="940613"/>
    <lineage>
        <taxon>Bacteria</taxon>
        <taxon>Pseudomonadati</taxon>
        <taxon>Acidobacteriota</taxon>
        <taxon>Terriglobia</taxon>
        <taxon>Terriglobales</taxon>
        <taxon>Acidobacteriaceae</taxon>
        <taxon>Granulicella</taxon>
    </lineage>
</organism>
<evidence type="ECO:0000256" key="4">
    <source>
        <dbReference type="ARBA" id="ARBA00022553"/>
    </source>
</evidence>
<keyword evidence="12 13" id="KW-0472">Membrane</keyword>
<dbReference type="Gene3D" id="1.10.287.130">
    <property type="match status" value="1"/>
</dbReference>